<dbReference type="Gene3D" id="3.40.190.10">
    <property type="entry name" value="Periplasmic binding protein-like II"/>
    <property type="match status" value="1"/>
</dbReference>
<evidence type="ECO:0000313" key="3">
    <source>
        <dbReference type="Proteomes" id="UP000190080"/>
    </source>
</evidence>
<dbReference type="AlphaFoldDB" id="A0A1V4IH43"/>
<keyword evidence="1" id="KW-0812">Transmembrane</keyword>
<keyword evidence="1" id="KW-0472">Membrane</keyword>
<comment type="caution">
    <text evidence="2">The sequence shown here is derived from an EMBL/GenBank/DDBJ whole genome shotgun (WGS) entry which is preliminary data.</text>
</comment>
<evidence type="ECO:0000256" key="1">
    <source>
        <dbReference type="SAM" id="Phobius"/>
    </source>
</evidence>
<dbReference type="OrthoDB" id="1925387at2"/>
<gene>
    <name evidence="2" type="ORF">CLORY_34850</name>
</gene>
<dbReference type="RefSeq" id="WP_079426829.1">
    <property type="nucleotide sequence ID" value="NZ_MZGV01000052.1"/>
</dbReference>
<dbReference type="STRING" id="1450648.CLORY_34850"/>
<feature type="transmembrane region" description="Helical" evidence="1">
    <location>
        <begin position="21"/>
        <end position="45"/>
    </location>
</feature>
<evidence type="ECO:0000313" key="2">
    <source>
        <dbReference type="EMBL" id="OPJ58995.1"/>
    </source>
</evidence>
<dbReference type="EMBL" id="MZGV01000052">
    <property type="protein sequence ID" value="OPJ58995.1"/>
    <property type="molecule type" value="Genomic_DNA"/>
</dbReference>
<evidence type="ECO:0008006" key="4">
    <source>
        <dbReference type="Google" id="ProtNLM"/>
    </source>
</evidence>
<sequence>MEHKTFKEKIANMSTKEKINYIVYYYKYYFIVGILIIAALVSFIVGRLNEKETVFNASFIGTVLDYNKLEKLTDEATDKLVKNPNKQEIVIDFKQIDLKGRNQQTAVSVQKLVAQLSVGELDVLVMPGDVFNNYCKQGTFMDIENLKKDTSLKNLSFVKGKSKTEASEKTYGIDVSSLKIFSDLKYSSSNKLILAIPATTKHKSESIKFIKWLISKNSL</sequence>
<name>A0A1V4IH43_9CLOT</name>
<organism evidence="2 3">
    <name type="scientific">Clostridium oryzae</name>
    <dbReference type="NCBI Taxonomy" id="1450648"/>
    <lineage>
        <taxon>Bacteria</taxon>
        <taxon>Bacillati</taxon>
        <taxon>Bacillota</taxon>
        <taxon>Clostridia</taxon>
        <taxon>Eubacteriales</taxon>
        <taxon>Clostridiaceae</taxon>
        <taxon>Clostridium</taxon>
    </lineage>
</organism>
<keyword evidence="1" id="KW-1133">Transmembrane helix</keyword>
<proteinExistence type="predicted"/>
<dbReference type="Proteomes" id="UP000190080">
    <property type="component" value="Unassembled WGS sequence"/>
</dbReference>
<keyword evidence="3" id="KW-1185">Reference proteome</keyword>
<reference evidence="2 3" key="1">
    <citation type="submission" date="2017-03" db="EMBL/GenBank/DDBJ databases">
        <title>Genome sequence of Clostridium oryzae DSM 28571.</title>
        <authorList>
            <person name="Poehlein A."/>
            <person name="Daniel R."/>
        </authorList>
    </citation>
    <scope>NUCLEOTIDE SEQUENCE [LARGE SCALE GENOMIC DNA]</scope>
    <source>
        <strain evidence="2 3">DSM 28571</strain>
    </source>
</reference>
<protein>
    <recommendedName>
        <fullName evidence="4">Extracellular solute-binding protein</fullName>
    </recommendedName>
</protein>
<accession>A0A1V4IH43</accession>